<dbReference type="GeneID" id="28823289"/>
<dbReference type="Proteomes" id="UP000070700">
    <property type="component" value="Unassembled WGS sequence"/>
</dbReference>
<keyword evidence="2" id="KW-1185">Reference proteome</keyword>
<evidence type="ECO:0000313" key="1">
    <source>
        <dbReference type="EMBL" id="KUJ09369.1"/>
    </source>
</evidence>
<accession>A0A132BBI8</accession>
<evidence type="ECO:0000313" key="2">
    <source>
        <dbReference type="Proteomes" id="UP000070700"/>
    </source>
</evidence>
<dbReference type="EMBL" id="KQ947432">
    <property type="protein sequence ID" value="KUJ09369.1"/>
    <property type="molecule type" value="Genomic_DNA"/>
</dbReference>
<dbReference type="OrthoDB" id="3547599at2759"/>
<dbReference type="KEGG" id="psco:LY89DRAFT_676167"/>
<dbReference type="AlphaFoldDB" id="A0A132BBI8"/>
<protein>
    <recommendedName>
        <fullName evidence="3">F-box domain-containing protein</fullName>
    </recommendedName>
</protein>
<dbReference type="RefSeq" id="XP_018063724.1">
    <property type="nucleotide sequence ID" value="XM_018213563.1"/>
</dbReference>
<name>A0A132BBI8_MOLSC</name>
<gene>
    <name evidence="1" type="ORF">LY89DRAFT_676167</name>
</gene>
<dbReference type="InParanoid" id="A0A132BBI8"/>
<reference evidence="1 2" key="1">
    <citation type="submission" date="2015-10" db="EMBL/GenBank/DDBJ databases">
        <title>Full genome of DAOMC 229536 Phialocephala scopiformis, a fungal endophyte of spruce producing the potent anti-insectan compound rugulosin.</title>
        <authorList>
            <consortium name="DOE Joint Genome Institute"/>
            <person name="Walker A.K."/>
            <person name="Frasz S.L."/>
            <person name="Seifert K.A."/>
            <person name="Miller J.D."/>
            <person name="Mondo S.J."/>
            <person name="Labutti K."/>
            <person name="Lipzen A."/>
            <person name="Dockter R."/>
            <person name="Kennedy M."/>
            <person name="Grigoriev I.V."/>
            <person name="Spatafora J.W."/>
        </authorList>
    </citation>
    <scope>NUCLEOTIDE SEQUENCE [LARGE SCALE GENOMIC DNA]</scope>
    <source>
        <strain evidence="1 2">CBS 120377</strain>
    </source>
</reference>
<evidence type="ECO:0008006" key="3">
    <source>
        <dbReference type="Google" id="ProtNLM"/>
    </source>
</evidence>
<organism evidence="1 2">
    <name type="scientific">Mollisia scopiformis</name>
    <name type="common">Conifer needle endophyte fungus</name>
    <name type="synonym">Phialocephala scopiformis</name>
    <dbReference type="NCBI Taxonomy" id="149040"/>
    <lineage>
        <taxon>Eukaryota</taxon>
        <taxon>Fungi</taxon>
        <taxon>Dikarya</taxon>
        <taxon>Ascomycota</taxon>
        <taxon>Pezizomycotina</taxon>
        <taxon>Leotiomycetes</taxon>
        <taxon>Helotiales</taxon>
        <taxon>Mollisiaceae</taxon>
        <taxon>Mollisia</taxon>
    </lineage>
</organism>
<proteinExistence type="predicted"/>
<sequence>MDNASVAVSEDALDISSDEISSKRPLSFDDLPPEIRDQIFANLNESTKYCKFLRKPYFLWDRRLPPLVVALRSLPRSHDHALQWVAKETLRKCYEPKYPSHGRRMPGSKLNKAELASIIGIGVDMSLIVNDPDYRSIDKPAFFHEWLLRMPNLRSVHLYFNFANEVHTSDTEDFLTQFSFWLESCNQLSEVKIELPVYGLSYHKRESLLQGILRRVFKQTGVQAKFIEMVHDDYNGACEYTDAELWHWTAPEGQYMDWTQEIGWKCTKRCSAAKDPTWNFFLEFCRLDFEDERFVIKWQDSTVPNWGFTYHW</sequence>